<dbReference type="Pfam" id="PF00512">
    <property type="entry name" value="HisKA"/>
    <property type="match status" value="1"/>
</dbReference>
<keyword evidence="3" id="KW-0597">Phosphoprotein</keyword>
<dbReference type="AlphaFoldDB" id="A0A5S3XNR9"/>
<reference evidence="12 13" key="1">
    <citation type="submission" date="2017-12" db="EMBL/GenBank/DDBJ databases">
        <authorList>
            <person name="Paulsen S."/>
            <person name="Gram L.K."/>
        </authorList>
    </citation>
    <scope>NUCLEOTIDE SEQUENCE [LARGE SCALE GENOMIC DNA]</scope>
    <source>
        <strain evidence="11 13">S2231</strain>
        <strain evidence="10 12">S2233</strain>
    </source>
</reference>
<evidence type="ECO:0000256" key="2">
    <source>
        <dbReference type="ARBA" id="ARBA00012438"/>
    </source>
</evidence>
<accession>A0A5S3XNR9</accession>
<dbReference type="InterPro" id="IPR005467">
    <property type="entry name" value="His_kinase_dom"/>
</dbReference>
<evidence type="ECO:0000313" key="10">
    <source>
        <dbReference type="EMBL" id="TMP42788.1"/>
    </source>
</evidence>
<dbReference type="EMBL" id="PNCL01000082">
    <property type="protein sequence ID" value="TMP56603.1"/>
    <property type="molecule type" value="Genomic_DNA"/>
</dbReference>
<dbReference type="SUPFAM" id="SSF47384">
    <property type="entry name" value="Homodimeric domain of signal transducing histidine kinase"/>
    <property type="match status" value="1"/>
</dbReference>
<proteinExistence type="predicted"/>
<dbReference type="EC" id="2.7.13.3" evidence="2"/>
<protein>
    <recommendedName>
        <fullName evidence="2">histidine kinase</fullName>
        <ecNumber evidence="2">2.7.13.3</ecNumber>
    </recommendedName>
</protein>
<evidence type="ECO:0000256" key="3">
    <source>
        <dbReference type="ARBA" id="ARBA00022553"/>
    </source>
</evidence>
<feature type="domain" description="Histidine kinase" evidence="9">
    <location>
        <begin position="432"/>
        <end position="648"/>
    </location>
</feature>
<dbReference type="Gene3D" id="1.10.287.130">
    <property type="match status" value="1"/>
</dbReference>
<dbReference type="Gene3D" id="2.60.40.2380">
    <property type="match status" value="1"/>
</dbReference>
<comment type="caution">
    <text evidence="11">The sequence shown here is derived from an EMBL/GenBank/DDBJ whole genome shotgun (WGS) entry which is preliminary data.</text>
</comment>
<dbReference type="GO" id="GO:0005886">
    <property type="term" value="C:plasma membrane"/>
    <property type="evidence" value="ECO:0007669"/>
    <property type="project" value="TreeGrafter"/>
</dbReference>
<reference evidence="11" key="3">
    <citation type="submission" date="2019-09" db="EMBL/GenBank/DDBJ databases">
        <title>Co-occurence of chitin degradation, pigmentation and bioactivity in marine Pseudoalteromonas.</title>
        <authorList>
            <person name="Sonnenschein E.C."/>
            <person name="Bech P.K."/>
        </authorList>
    </citation>
    <scope>NUCLEOTIDE SEQUENCE</scope>
    <source>
        <strain evidence="11">S2231</strain>
    </source>
</reference>
<feature type="transmembrane region" description="Helical" evidence="7">
    <location>
        <begin position="332"/>
        <end position="354"/>
    </location>
</feature>
<dbReference type="PANTHER" id="PTHR45453:SF1">
    <property type="entry name" value="PHOSPHATE REGULON SENSOR PROTEIN PHOR"/>
    <property type="match status" value="1"/>
</dbReference>
<feature type="transmembrane region" description="Helical" evidence="7">
    <location>
        <begin position="301"/>
        <end position="320"/>
    </location>
</feature>
<evidence type="ECO:0000256" key="8">
    <source>
        <dbReference type="SAM" id="SignalP"/>
    </source>
</evidence>
<keyword evidence="4" id="KW-0808">Transferase</keyword>
<evidence type="ECO:0000256" key="6">
    <source>
        <dbReference type="ARBA" id="ARBA00023012"/>
    </source>
</evidence>
<dbReference type="InterPro" id="IPR011622">
    <property type="entry name" value="7TMR_DISM_rcpt_extracell_dom2"/>
</dbReference>
<dbReference type="InterPro" id="IPR011623">
    <property type="entry name" value="7TMR_DISM_rcpt_extracell_dom1"/>
</dbReference>
<keyword evidence="5 11" id="KW-0418">Kinase</keyword>
<reference evidence="12 13" key="2">
    <citation type="submission" date="2019-06" db="EMBL/GenBank/DDBJ databases">
        <title>Co-occurence of chitin degradation, pigmentation and bioactivity in marine Pseudoalteromonas.</title>
        <authorList>
            <person name="Sonnenschein E.C."/>
            <person name="Bech P.K."/>
        </authorList>
    </citation>
    <scope>NUCLEOTIDE SEQUENCE [LARGE SCALE GENOMIC DNA]</scope>
    <source>
        <strain evidence="13">S2231</strain>
        <strain evidence="10 12">S2233</strain>
    </source>
</reference>
<dbReference type="EMBL" id="PNCK01000037">
    <property type="protein sequence ID" value="TMP42788.1"/>
    <property type="molecule type" value="Genomic_DNA"/>
</dbReference>
<feature type="transmembrane region" description="Helical" evidence="7">
    <location>
        <begin position="366"/>
        <end position="384"/>
    </location>
</feature>
<dbReference type="Proteomes" id="UP000307706">
    <property type="component" value="Unassembled WGS sequence"/>
</dbReference>
<evidence type="ECO:0000259" key="9">
    <source>
        <dbReference type="PROSITE" id="PS50109"/>
    </source>
</evidence>
<feature type="transmembrane region" description="Helical" evidence="7">
    <location>
        <begin position="276"/>
        <end position="295"/>
    </location>
</feature>
<dbReference type="Pfam" id="PF07696">
    <property type="entry name" value="7TMR-DISMED2"/>
    <property type="match status" value="1"/>
</dbReference>
<keyword evidence="7" id="KW-0812">Transmembrane</keyword>
<dbReference type="InterPro" id="IPR050351">
    <property type="entry name" value="BphY/WalK/GraS-like"/>
</dbReference>
<comment type="catalytic activity">
    <reaction evidence="1">
        <text>ATP + protein L-histidine = ADP + protein N-phospho-L-histidine.</text>
        <dbReference type="EC" id="2.7.13.3"/>
    </reaction>
</comment>
<dbReference type="SMART" id="SM00387">
    <property type="entry name" value="HATPase_c"/>
    <property type="match status" value="1"/>
</dbReference>
<feature type="transmembrane region" description="Helical" evidence="7">
    <location>
        <begin position="187"/>
        <end position="206"/>
    </location>
</feature>
<feature type="transmembrane region" description="Helical" evidence="7">
    <location>
        <begin position="213"/>
        <end position="237"/>
    </location>
</feature>
<gene>
    <name evidence="11" type="ORF">CWB96_14790</name>
    <name evidence="10" type="ORF">CWB97_11060</name>
</gene>
<organism evidence="11 13">
    <name type="scientific">Pseudoalteromonas citrea</name>
    <dbReference type="NCBI Taxonomy" id="43655"/>
    <lineage>
        <taxon>Bacteria</taxon>
        <taxon>Pseudomonadati</taxon>
        <taxon>Pseudomonadota</taxon>
        <taxon>Gammaproteobacteria</taxon>
        <taxon>Alteromonadales</taxon>
        <taxon>Pseudoalteromonadaceae</taxon>
        <taxon>Pseudoalteromonas</taxon>
    </lineage>
</organism>
<feature type="chain" id="PRO_5024409943" description="histidine kinase" evidence="8">
    <location>
        <begin position="21"/>
        <end position="652"/>
    </location>
</feature>
<dbReference type="PROSITE" id="PS50109">
    <property type="entry name" value="HIS_KIN"/>
    <property type="match status" value="1"/>
</dbReference>
<keyword evidence="8" id="KW-0732">Signal</keyword>
<dbReference type="SUPFAM" id="SSF55874">
    <property type="entry name" value="ATPase domain of HSP90 chaperone/DNA topoisomerase II/histidine kinase"/>
    <property type="match status" value="1"/>
</dbReference>
<dbReference type="Proteomes" id="UP000305730">
    <property type="component" value="Unassembled WGS sequence"/>
</dbReference>
<evidence type="ECO:0000313" key="11">
    <source>
        <dbReference type="EMBL" id="TMP56603.1"/>
    </source>
</evidence>
<dbReference type="InterPro" id="IPR003594">
    <property type="entry name" value="HATPase_dom"/>
</dbReference>
<dbReference type="GO" id="GO:0016036">
    <property type="term" value="P:cellular response to phosphate starvation"/>
    <property type="evidence" value="ECO:0007669"/>
    <property type="project" value="TreeGrafter"/>
</dbReference>
<dbReference type="InterPro" id="IPR036890">
    <property type="entry name" value="HATPase_C_sf"/>
</dbReference>
<dbReference type="Pfam" id="PF02518">
    <property type="entry name" value="HATPase_c"/>
    <property type="match status" value="1"/>
</dbReference>
<dbReference type="OrthoDB" id="9804645at2"/>
<feature type="signal peptide" evidence="8">
    <location>
        <begin position="1"/>
        <end position="20"/>
    </location>
</feature>
<dbReference type="InterPro" id="IPR036097">
    <property type="entry name" value="HisK_dim/P_sf"/>
</dbReference>
<dbReference type="PANTHER" id="PTHR45453">
    <property type="entry name" value="PHOSPHATE REGULON SENSOR PROTEIN PHOR"/>
    <property type="match status" value="1"/>
</dbReference>
<keyword evidence="7" id="KW-1133">Transmembrane helix</keyword>
<dbReference type="InterPro" id="IPR004358">
    <property type="entry name" value="Sig_transdc_His_kin-like_C"/>
</dbReference>
<dbReference type="GO" id="GO:0004721">
    <property type="term" value="F:phosphoprotein phosphatase activity"/>
    <property type="evidence" value="ECO:0007669"/>
    <property type="project" value="TreeGrafter"/>
</dbReference>
<evidence type="ECO:0000256" key="7">
    <source>
        <dbReference type="SAM" id="Phobius"/>
    </source>
</evidence>
<dbReference type="Gene3D" id="3.30.565.10">
    <property type="entry name" value="Histidine kinase-like ATPase, C-terminal domain"/>
    <property type="match status" value="1"/>
</dbReference>
<dbReference type="CDD" id="cd00082">
    <property type="entry name" value="HisKA"/>
    <property type="match status" value="1"/>
</dbReference>
<keyword evidence="6" id="KW-0902">Two-component regulatory system</keyword>
<feature type="transmembrane region" description="Helical" evidence="7">
    <location>
        <begin position="243"/>
        <end position="264"/>
    </location>
</feature>
<dbReference type="InterPro" id="IPR003661">
    <property type="entry name" value="HisK_dim/P_dom"/>
</dbReference>
<sequence>MKKMKLVNFLLLLLCSSVFAQEASLSLKSTQDVYSIKPSAFHYNDFSGAISTKQQFIDQPQLLSPFNEEQKKPHSQQYDRWLKVTLINESQTTQWYLSFGFARLPKLAVYWQNTPDEAPIYQLTEHSAFDDRAVQDPQTYIPISIAAGEIKTLFVKYQTFANAPANIRIHSPAHYMKTSQTSLVTNAALAGVIAAILLIVVVNLWFNMNLTNVFYAIWTFLFFIIVVDMAGFTYQYIWPSHGAFAGLFSIGLMAVVPIFHLLFVRGFLQLEYHNVFLDKLYIGSTLLYCLLLPIALYLETVYYNLITSTLIIPLFAYTCWWSLKQSAPGIRIFALSLFNHILFLNVLTIMGASYGNAFDVFEIASYIKIGYLVEVCLFTIAMAIQHKSVQKQLVFQLQNQVNSLNQTVAFEKLTSEQQKHDIKKHEAQLFTDLSHELRTPLTVMKIQVESLQHNIVDNVHDSYVKLMDKIDELNQFINSLMLVTSSGDMHKLLKLQNVTLKPFINEVHQECQHLVDMRRQSLNLNSQITELQCIQFDPDALKKVILEVVKNALRFGGKDVEVQLSFLQDADGVIIRIEDSGTPLTYEAHQQLFQPLYRQEASRSAMLGGKGMGLAMCKKIIEAHRGKISSHNSLLGGLCIELKLPKSLATAA</sequence>
<evidence type="ECO:0000256" key="4">
    <source>
        <dbReference type="ARBA" id="ARBA00022679"/>
    </source>
</evidence>
<evidence type="ECO:0000313" key="12">
    <source>
        <dbReference type="Proteomes" id="UP000305730"/>
    </source>
</evidence>
<keyword evidence="12" id="KW-1185">Reference proteome</keyword>
<evidence type="ECO:0000256" key="5">
    <source>
        <dbReference type="ARBA" id="ARBA00022777"/>
    </source>
</evidence>
<keyword evidence="7" id="KW-0472">Membrane</keyword>
<dbReference type="PRINTS" id="PR00344">
    <property type="entry name" value="BCTRLSENSOR"/>
</dbReference>
<evidence type="ECO:0000256" key="1">
    <source>
        <dbReference type="ARBA" id="ARBA00000085"/>
    </source>
</evidence>
<name>A0A5S3XNR9_9GAMM</name>
<dbReference type="GO" id="GO:0000155">
    <property type="term" value="F:phosphorelay sensor kinase activity"/>
    <property type="evidence" value="ECO:0007669"/>
    <property type="project" value="InterPro"/>
</dbReference>
<evidence type="ECO:0000313" key="13">
    <source>
        <dbReference type="Proteomes" id="UP000307706"/>
    </source>
</evidence>
<dbReference type="Pfam" id="PF07695">
    <property type="entry name" value="7TMR-DISM_7TM"/>
    <property type="match status" value="1"/>
</dbReference>